<dbReference type="InterPro" id="IPR001164">
    <property type="entry name" value="ArfGAP_dom"/>
</dbReference>
<dbReference type="InterPro" id="IPR042695">
    <property type="entry name" value="ACAP3_BAR"/>
</dbReference>
<feature type="repeat" description="ANK" evidence="28">
    <location>
        <begin position="727"/>
        <end position="759"/>
    </location>
</feature>
<feature type="repeat" description="ANK" evidence="28">
    <location>
        <begin position="694"/>
        <end position="726"/>
    </location>
</feature>
<keyword evidence="19" id="KW-0805">Transcription regulation</keyword>
<evidence type="ECO:0000256" key="13">
    <source>
        <dbReference type="ARBA" id="ARBA00022786"/>
    </source>
</evidence>
<dbReference type="Gene3D" id="1.20.1270.60">
    <property type="entry name" value="Arfaptin homology (AH) domain/BAR domain"/>
    <property type="match status" value="1"/>
</dbReference>
<dbReference type="Pfam" id="PF16746">
    <property type="entry name" value="BAR_3"/>
    <property type="match status" value="1"/>
</dbReference>
<comment type="subcellular location">
    <subcellularLocation>
        <location evidence="2">Endoplasmic reticulum membrane</location>
    </subcellularLocation>
    <subcellularLocation>
        <location evidence="31">Endosome membrane</location>
        <topology evidence="31">Peripheral membrane protein</topology>
    </subcellularLocation>
    <subcellularLocation>
        <location evidence="1">Nucleus</location>
    </subcellularLocation>
</comment>
<dbReference type="InterPro" id="IPR027267">
    <property type="entry name" value="AH/BAR_dom_sf"/>
</dbReference>
<evidence type="ECO:0000256" key="5">
    <source>
        <dbReference type="ARBA" id="ARBA00022553"/>
    </source>
</evidence>
<keyword evidence="11 29" id="KW-0863">Zinc-finger</keyword>
<feature type="compositionally biased region" description="Low complexity" evidence="32">
    <location>
        <begin position="2076"/>
        <end position="2094"/>
    </location>
</feature>
<dbReference type="InterPro" id="IPR036770">
    <property type="entry name" value="Ankyrin_rpt-contain_sf"/>
</dbReference>
<evidence type="ECO:0000256" key="23">
    <source>
        <dbReference type="ARBA" id="ARBA00023242"/>
    </source>
</evidence>
<dbReference type="SMART" id="SM00248">
    <property type="entry name" value="ANK"/>
    <property type="match status" value="4"/>
</dbReference>
<evidence type="ECO:0000256" key="1">
    <source>
        <dbReference type="ARBA" id="ARBA00004123"/>
    </source>
</evidence>
<dbReference type="Pfam" id="PF00069">
    <property type="entry name" value="Pkinase"/>
    <property type="match status" value="1"/>
</dbReference>
<sequence length="2209" mass="244330">MTVDFEECIKDSPRFRANIDEVETDVVEIEAKLDKLVKLCSGMIEAGRAYISANKLFVNGIRDLSHHCKKEEMISECLEKCGESLQEIVNYHMILFDQAQRSVKQQLHNFVKEDVRKFKETKKQFDKVREDMEIAQVKNAQAPRNKPHEVEEATSALISTRKCFRHLALDYVLQINVLQAKKKFEILDSMLSFMQAEYSLFHQGFNLLDEINPYMKKLAAELDQLVIDSAMEKREMEHKHATIQQRDFAYDDSKVEFNVDAPNGVVMEGYLFKRASNAFKTWNRRWFSIQNSQLVYQKRLKDALTVVVEDLRLCSVKPCEDIERRFCFEVVSPTKSCMLQAESEKLRQAWIQAVQASIASAYREISENYYIERLDRTASPSTSSIDSASEPRERVVRGESILQRVQSLPGNEICCDCGQADPRWASINLGILLCIECSGIHRSLGVHCSKVRSLTLDTWEPELVKLMCELGNAVINQIYEGACEEQGLKKPGPSSSRQEKEAWIKAKYVERKFLKKMCGSEALVEGSRKAHHWSVKKCRRHNSSIRAPKTRRKYRHDAAIMSPGNLSAAAAAAKFRRESLFCPDELDSLFSYFDTGSGPRSLSSDSGLGGSTDGSTDILVFGSVVDSVTEEECEDSDESSGEVDIEQEASDLEDGRELDPNALLHKASRARNLAVMAEALAHAADVNSVSEEDESKSPLIQAVAGGSLIACEFLLQNGADVNQRDVRGRAPLHHATGLGHTGQVCLFLKRGASQMEVDEDGQDPLNIAVQAANADIVTLLRLARMNEEMREADGPFGQPEPSVPASPARVKRKSSRASPRVLSSFGSFRTIYWKSQSRFTLKTEPFTDIIHLRPDTLFISLHLSEFIQEMSASANRKASTTATRRLKQDYLRIRKDPVPYFCAEPLPSNILEWHFVVRGPEKTPYEGGYYHGKLIFPQEFPFKPPSIYMITPNGRFLCNTRLCLSISDFHPDTWNPAWSVSTILTALLSFMVENIPTLGSIDTSDFTKRQLSAQSLAYNLQDRVFCELFPELVEEIKLKQLTQEHLSVLIHPRDEDFGVARRPPAHQQPKPNPRAGLTNLCTPGSATRSGMASQLQVFSPPSVSSSAFCRVKKMKVESCAWDASNEAYSSVGQYSFNPAAGLPFGTSGLVFPPASRGQVVVRAADSTGSLPRGSSRRTSHNAHHSESHSSRGHRYAVKRKYEEAESSGGGSGSGSVQILEELSAPAFSARTGGAGTTAQSIPNSAPTTKSSSSNGEGDYQLVQHEILCSVSNSYEVLEFLGRGTFGQVAKCWKRGTNEIVAIKILKNHPSYARQGQIEVSILNRLSAENADEFNFVRSYECFQHKGHTCLVFEMLEQNLYDFLKHSKFSPLPLRHIRPILQQVATALMKLKSLGLIHADLKPENIMLVDPIRQPYRVKVIDFGSASHVSKAVCSTYLQSRYYRAPEIILGLPFCEAIDMWSLGCVIAELFLGWPLYPGASEYDQIRYISQTQGLPPEYLLSAGTKTSRFFNRGPDSSYPLWRLKTPSEHEAEMGIKSKEARKYIFNCLDDMMQVNLPNHLEGTDLLAEKADRRELIDLLKRMLRLDADKRITPTKTLAHPFVTMSHLLNFPHSSHVKSCFQNMDICKRRNSSFDSGKALFAANAVPGTAGNLTVTFSSQLNQHSQVPSAGGAVPLLNYQPALYQQATINIPGLAQPSIPLQTRPTQLCAQTEPFQQTLIVCPPTTIQGLPSSNKTSSYPVRMENGVPVVQQNQSTQPLQIQPSMLTQGSCTPLMVATLHPHTAGVASQYPLPLALGCGAGRPALLEQTATVLQAWPAGAQQILIPSAWQQVPGMTIHNSSHQTVVTESPLETLLSENSTQQTSNWRASQSGQHNGVVQQNPHILGGLNSTQSLSRGTSTVTRSQNKRSRLCCDTGSSSALVSSQSYSAILTQPIVISDTPSPAVSVITIHSDSEDEDERKFHPASCGPSHRTNVISCLTVHDSDSSTASPLTPKPQNSHMGVQSSRLSKSLAVVAPSVKAQPVESSISAKIPAAVGLPQNYYMKPKRAIATRQPSSSGESVTERHQEPSRSQPLNLSQTTVSSSQEQSGGSSSLRRQHTYPPASSHYCLQEAPSFTSTPSLYTYPTPASHMEHLLVQGSSPSVHIPPTSHYAASLIPKDSIGGVVHGLSAHYQQHYPAHPYVSTSTTRGSGTYGGYQLSPRRVPQYPYI</sequence>
<keyword evidence="20 28" id="KW-0040">ANK repeat</keyword>
<evidence type="ECO:0000256" key="29">
    <source>
        <dbReference type="PROSITE-ProRule" id="PRU00288"/>
    </source>
</evidence>
<dbReference type="SMART" id="SM00105">
    <property type="entry name" value="ArfGap"/>
    <property type="match status" value="1"/>
</dbReference>
<keyword evidence="9 31" id="KW-0677">Repeat</keyword>
<dbReference type="GO" id="GO:0005789">
    <property type="term" value="C:endoplasmic reticulum membrane"/>
    <property type="evidence" value="ECO:0007669"/>
    <property type="project" value="UniProtKB-SubCell"/>
</dbReference>
<dbReference type="CDD" id="cd14211">
    <property type="entry name" value="STKc_HIPK"/>
    <property type="match status" value="1"/>
</dbReference>
<comment type="catalytic activity">
    <reaction evidence="24">
        <text>L-threonyl-[protein] + ATP = O-phospho-L-threonyl-[protein] + ADP + H(+)</text>
        <dbReference type="Rhea" id="RHEA:46608"/>
        <dbReference type="Rhea" id="RHEA-COMP:11060"/>
        <dbReference type="Rhea" id="RHEA-COMP:11605"/>
        <dbReference type="ChEBI" id="CHEBI:15378"/>
        <dbReference type="ChEBI" id="CHEBI:30013"/>
        <dbReference type="ChEBI" id="CHEBI:30616"/>
        <dbReference type="ChEBI" id="CHEBI:61977"/>
        <dbReference type="ChEBI" id="CHEBI:456216"/>
        <dbReference type="EC" id="2.7.11.1"/>
    </reaction>
</comment>
<dbReference type="GO" id="GO:0004674">
    <property type="term" value="F:protein serine/threonine kinase activity"/>
    <property type="evidence" value="ECO:0007669"/>
    <property type="project" value="UniProtKB-KW"/>
</dbReference>
<comment type="caution">
    <text evidence="37">The sequence shown here is derived from an EMBL/GenBank/DDBJ whole genome shotgun (WGS) entry which is preliminary data.</text>
</comment>
<comment type="catalytic activity">
    <reaction evidence="25">
        <text>L-seryl-[protein] + ATP = O-phospho-L-seryl-[protein] + ADP + H(+)</text>
        <dbReference type="Rhea" id="RHEA:17989"/>
        <dbReference type="Rhea" id="RHEA-COMP:9863"/>
        <dbReference type="Rhea" id="RHEA-COMP:11604"/>
        <dbReference type="ChEBI" id="CHEBI:15378"/>
        <dbReference type="ChEBI" id="CHEBI:29999"/>
        <dbReference type="ChEBI" id="CHEBI:30616"/>
        <dbReference type="ChEBI" id="CHEBI:83421"/>
        <dbReference type="ChEBI" id="CHEBI:456216"/>
        <dbReference type="EC" id="2.7.11.1"/>
    </reaction>
</comment>
<keyword evidence="38" id="KW-1185">Reference proteome</keyword>
<feature type="compositionally biased region" description="Polar residues" evidence="32">
    <location>
        <begin position="1985"/>
        <end position="2004"/>
    </location>
</feature>
<evidence type="ECO:0000256" key="21">
    <source>
        <dbReference type="ARBA" id="ARBA00023136"/>
    </source>
</evidence>
<feature type="binding site" evidence="30">
    <location>
        <position position="1303"/>
    </location>
    <ligand>
        <name>ATP</name>
        <dbReference type="ChEBI" id="CHEBI:30616"/>
    </ligand>
</feature>
<dbReference type="CDD" id="cd13250">
    <property type="entry name" value="PH_ACAP"/>
    <property type="match status" value="1"/>
</dbReference>
<dbReference type="Pfam" id="PF01412">
    <property type="entry name" value="ArfGap"/>
    <property type="match status" value="1"/>
</dbReference>
<dbReference type="PROSITE" id="PS50011">
    <property type="entry name" value="PROTEIN_KINASE_DOM"/>
    <property type="match status" value="1"/>
</dbReference>
<comment type="similarity">
    <text evidence="27">Belongs to the protein kinase superfamily. CMGC Ser/Thr protein kinase family. HIPK subfamily.</text>
</comment>
<evidence type="ECO:0000256" key="26">
    <source>
        <dbReference type="ARBA" id="ARBA00054775"/>
    </source>
</evidence>
<keyword evidence="31" id="KW-0343">GTPase activation</keyword>
<evidence type="ECO:0000256" key="14">
    <source>
        <dbReference type="ARBA" id="ARBA00022824"/>
    </source>
</evidence>
<gene>
    <name evidence="37" type="ORF">Q8A67_021142</name>
</gene>
<evidence type="ECO:0000256" key="19">
    <source>
        <dbReference type="ARBA" id="ARBA00023015"/>
    </source>
</evidence>
<evidence type="ECO:0000256" key="31">
    <source>
        <dbReference type="RuleBase" id="RU369028"/>
    </source>
</evidence>
<evidence type="ECO:0000256" key="32">
    <source>
        <dbReference type="SAM" id="MobiDB-lite"/>
    </source>
</evidence>
<reference evidence="37" key="1">
    <citation type="submission" date="2023-08" db="EMBL/GenBank/DDBJ databases">
        <title>Chromosome-level Genome Assembly of mud carp (Cirrhinus molitorella).</title>
        <authorList>
            <person name="Liu H."/>
        </authorList>
    </citation>
    <scope>NUCLEOTIDE SEQUENCE</scope>
    <source>
        <strain evidence="37">Prfri</strain>
        <tissue evidence="37">Muscle</tissue>
    </source>
</reference>
<dbReference type="InterPro" id="IPR038508">
    <property type="entry name" value="ArfGAP_dom_sf"/>
</dbReference>
<dbReference type="InterPro" id="IPR001849">
    <property type="entry name" value="PH_domain"/>
</dbReference>
<dbReference type="GO" id="GO:0010008">
    <property type="term" value="C:endosome membrane"/>
    <property type="evidence" value="ECO:0007669"/>
    <property type="project" value="UniProtKB-SubCell"/>
</dbReference>
<dbReference type="PROSITE" id="PS50127">
    <property type="entry name" value="UBC_2"/>
    <property type="match status" value="1"/>
</dbReference>
<feature type="domain" description="Protein kinase" evidence="34">
    <location>
        <begin position="1274"/>
        <end position="1602"/>
    </location>
</feature>
<dbReference type="PROSITE" id="PS00108">
    <property type="entry name" value="PROTEIN_KINASE_ST"/>
    <property type="match status" value="1"/>
</dbReference>
<dbReference type="Gene3D" id="3.10.110.10">
    <property type="entry name" value="Ubiquitin Conjugating Enzyme"/>
    <property type="match status" value="1"/>
</dbReference>
<comment type="function">
    <text evidence="31">GTPase-activating protein for the ADP ribosylation factor family.</text>
</comment>
<evidence type="ECO:0000256" key="4">
    <source>
        <dbReference type="ARBA" id="ARBA00022527"/>
    </source>
</evidence>
<dbReference type="InterPro" id="IPR016135">
    <property type="entry name" value="UBQ-conjugating_enzyme/RWD"/>
</dbReference>
<keyword evidence="21" id="KW-0472">Membrane</keyword>
<keyword evidence="4" id="KW-0723">Serine/threonine-protein kinase</keyword>
<dbReference type="InterPro" id="IPR002110">
    <property type="entry name" value="Ankyrin_rpt"/>
</dbReference>
<evidence type="ECO:0000256" key="2">
    <source>
        <dbReference type="ARBA" id="ARBA00004586"/>
    </source>
</evidence>
<evidence type="ECO:0000256" key="20">
    <source>
        <dbReference type="ARBA" id="ARBA00023043"/>
    </source>
</evidence>
<dbReference type="CDD" id="cd23799">
    <property type="entry name" value="UBCc_UBE2J"/>
    <property type="match status" value="1"/>
</dbReference>
<dbReference type="InterPro" id="IPR000608">
    <property type="entry name" value="UBC"/>
</dbReference>
<feature type="region of interest" description="Disordered" evidence="32">
    <location>
        <begin position="1229"/>
        <end position="1256"/>
    </location>
</feature>
<dbReference type="SUPFAM" id="SSF56112">
    <property type="entry name" value="Protein kinase-like (PK-like)"/>
    <property type="match status" value="1"/>
</dbReference>
<dbReference type="InterPro" id="IPR011993">
    <property type="entry name" value="PH-like_dom_sf"/>
</dbReference>
<feature type="compositionally biased region" description="Polar residues" evidence="32">
    <location>
        <begin position="1236"/>
        <end position="1255"/>
    </location>
</feature>
<comment type="domain">
    <text evidence="31">The BAR domain mediates homodimerization, it can neither bind membrane nor impart curvature, but instead requires the neighboring PH domain to achieve these functions.</text>
</comment>
<keyword evidence="8 31" id="KW-0479">Metal-binding</keyword>
<keyword evidence="23" id="KW-0539">Nucleus</keyword>
<comment type="activity regulation">
    <text evidence="31">GAP activity stimulated by phosphatidylinositol 4,5-bisphosphate (PIP2) and phosphatidic acid.</text>
</comment>
<evidence type="ECO:0000259" key="36">
    <source>
        <dbReference type="PROSITE" id="PS50127"/>
    </source>
</evidence>
<dbReference type="SMART" id="SM00212">
    <property type="entry name" value="UBCc"/>
    <property type="match status" value="1"/>
</dbReference>
<dbReference type="FunFam" id="3.10.110.10:FF:000023">
    <property type="entry name" value="Ubiquitin-conjugating enzyme E2 J2"/>
    <property type="match status" value="1"/>
</dbReference>
<feature type="region of interest" description="Disordered" evidence="32">
    <location>
        <begin position="2048"/>
        <end position="2105"/>
    </location>
</feature>
<dbReference type="Gene3D" id="2.30.29.30">
    <property type="entry name" value="Pleckstrin-homology domain (PH domain)/Phosphotyrosine-binding domain (PTB)"/>
    <property type="match status" value="1"/>
</dbReference>
<dbReference type="Pfam" id="PF00169">
    <property type="entry name" value="PH"/>
    <property type="match status" value="1"/>
</dbReference>
<feature type="compositionally biased region" description="Polar residues" evidence="32">
    <location>
        <begin position="1887"/>
        <end position="1903"/>
    </location>
</feature>
<dbReference type="PROSITE" id="PS50003">
    <property type="entry name" value="PH_DOMAIN"/>
    <property type="match status" value="1"/>
</dbReference>
<dbReference type="PROSITE" id="PS50115">
    <property type="entry name" value="ARFGAP"/>
    <property type="match status" value="1"/>
</dbReference>
<keyword evidence="16 30" id="KW-0067">ATP-binding</keyword>
<dbReference type="SUPFAM" id="SSF50729">
    <property type="entry name" value="PH domain-like"/>
    <property type="match status" value="1"/>
</dbReference>
<dbReference type="GO" id="GO:0005654">
    <property type="term" value="C:nucleoplasm"/>
    <property type="evidence" value="ECO:0007669"/>
    <property type="project" value="UniProtKB-ARBA"/>
</dbReference>
<dbReference type="PROSITE" id="PS50297">
    <property type="entry name" value="ANK_REP_REGION"/>
    <property type="match status" value="1"/>
</dbReference>
<keyword evidence="12" id="KW-0418">Kinase</keyword>
<evidence type="ECO:0000256" key="11">
    <source>
        <dbReference type="ARBA" id="ARBA00022771"/>
    </source>
</evidence>
<feature type="region of interest" description="Disordered" evidence="32">
    <location>
        <begin position="1164"/>
        <end position="1215"/>
    </location>
</feature>
<feature type="region of interest" description="Disordered" evidence="32">
    <location>
        <begin position="630"/>
        <end position="658"/>
    </location>
</feature>
<dbReference type="InterPro" id="IPR004148">
    <property type="entry name" value="BAR_dom"/>
</dbReference>
<accession>A0AA88P303</accession>
<evidence type="ECO:0000256" key="15">
    <source>
        <dbReference type="ARBA" id="ARBA00022833"/>
    </source>
</evidence>
<evidence type="ECO:0000256" key="18">
    <source>
        <dbReference type="ARBA" id="ARBA00022989"/>
    </source>
</evidence>
<evidence type="ECO:0000256" key="24">
    <source>
        <dbReference type="ARBA" id="ARBA00047899"/>
    </source>
</evidence>
<dbReference type="FunFam" id="1.20.1270.60:FF:000025">
    <property type="entry name" value="arf-GAP with coiled-coil, ANK repeat and PH domain-containing protein 2"/>
    <property type="match status" value="1"/>
</dbReference>
<dbReference type="SUPFAM" id="SSF57863">
    <property type="entry name" value="ArfGap/RecO-like zinc finger"/>
    <property type="match status" value="1"/>
</dbReference>
<dbReference type="InterPro" id="IPR011009">
    <property type="entry name" value="Kinase-like_dom_sf"/>
</dbReference>
<feature type="region of interest" description="Disordered" evidence="32">
    <location>
        <begin position="1887"/>
        <end position="1908"/>
    </location>
</feature>
<keyword evidence="18" id="KW-1133">Transmembrane helix</keyword>
<dbReference type="Gene3D" id="1.25.40.20">
    <property type="entry name" value="Ankyrin repeat-containing domain"/>
    <property type="match status" value="1"/>
</dbReference>
<evidence type="ECO:0000256" key="3">
    <source>
        <dbReference type="ARBA" id="ARBA00022499"/>
    </source>
</evidence>
<dbReference type="Pfam" id="PF00023">
    <property type="entry name" value="Ank"/>
    <property type="match status" value="1"/>
</dbReference>
<dbReference type="SUPFAM" id="SSF54495">
    <property type="entry name" value="UBC-like"/>
    <property type="match status" value="1"/>
</dbReference>
<dbReference type="CDD" id="cd07637">
    <property type="entry name" value="BAR_ACAP3"/>
    <property type="match status" value="1"/>
</dbReference>
<dbReference type="SMART" id="SM00220">
    <property type="entry name" value="S_TKc"/>
    <property type="match status" value="1"/>
</dbReference>
<dbReference type="InterPro" id="IPR017441">
    <property type="entry name" value="Protein_kinase_ATP_BS"/>
</dbReference>
<dbReference type="GO" id="GO:0005524">
    <property type="term" value="F:ATP binding"/>
    <property type="evidence" value="ECO:0007669"/>
    <property type="project" value="UniProtKB-UniRule"/>
</dbReference>
<keyword evidence="31" id="KW-0967">Endosome</keyword>
<evidence type="ECO:0000256" key="12">
    <source>
        <dbReference type="ARBA" id="ARBA00022777"/>
    </source>
</evidence>
<keyword evidence="22" id="KW-0804">Transcription</keyword>
<keyword evidence="3" id="KW-1017">Isopeptide bond</keyword>
<dbReference type="PRINTS" id="PR00405">
    <property type="entry name" value="REVINTRACTNG"/>
</dbReference>
<keyword evidence="10 30" id="KW-0547">Nucleotide-binding</keyword>
<dbReference type="CDD" id="cd08850">
    <property type="entry name" value="ArfGap_ACAP3"/>
    <property type="match status" value="1"/>
</dbReference>
<evidence type="ECO:0000256" key="25">
    <source>
        <dbReference type="ARBA" id="ARBA00048679"/>
    </source>
</evidence>
<dbReference type="SMART" id="SM00233">
    <property type="entry name" value="PH"/>
    <property type="match status" value="1"/>
</dbReference>
<dbReference type="GO" id="GO:0008270">
    <property type="term" value="F:zinc ion binding"/>
    <property type="evidence" value="ECO:0007669"/>
    <property type="project" value="UniProtKB-KW"/>
</dbReference>
<feature type="domain" description="UBC core" evidence="36">
    <location>
        <begin position="881"/>
        <end position="1031"/>
    </location>
</feature>
<evidence type="ECO:0000256" key="28">
    <source>
        <dbReference type="PROSITE-ProRule" id="PRU00023"/>
    </source>
</evidence>
<dbReference type="FunFam" id="2.30.29.30:FF:000026">
    <property type="entry name" value="Arf-GAP with coiled-coil, ANK repeat and PH domain-containing protein 2"/>
    <property type="match status" value="1"/>
</dbReference>
<feature type="region of interest" description="Disordered" evidence="32">
    <location>
        <begin position="1058"/>
        <end position="1083"/>
    </location>
</feature>
<evidence type="ECO:0000256" key="6">
    <source>
        <dbReference type="ARBA" id="ARBA00022679"/>
    </source>
</evidence>
<evidence type="ECO:0000313" key="38">
    <source>
        <dbReference type="Proteomes" id="UP001187343"/>
    </source>
</evidence>
<dbReference type="SUPFAM" id="SSF103657">
    <property type="entry name" value="BAR/IMD domain-like"/>
    <property type="match status" value="1"/>
</dbReference>
<comment type="domain">
    <text evidence="31">PH domain binds phospholipids including phosphatidic acid, phosphatidylinositol 3-phosphate, phosphatidylinositol 3,5-bisphosphate (PIP2) and phosphatidylinositol 3,4,5-trisphosphate (PIP3). May mediate protein binding to PIP2 or PIP3 containing membranes.</text>
</comment>
<evidence type="ECO:0000256" key="16">
    <source>
        <dbReference type="ARBA" id="ARBA00022840"/>
    </source>
</evidence>
<dbReference type="Proteomes" id="UP001187343">
    <property type="component" value="Unassembled WGS sequence"/>
</dbReference>
<dbReference type="InterPro" id="IPR045258">
    <property type="entry name" value="ACAP1/2/3-like"/>
</dbReference>
<feature type="region of interest" description="Disordered" evidence="32">
    <location>
        <begin position="791"/>
        <end position="816"/>
    </location>
</feature>
<dbReference type="InterPro" id="IPR037278">
    <property type="entry name" value="ARFGAP/RecO"/>
</dbReference>
<dbReference type="FunFam" id="3.30.200.20:FF:000022">
    <property type="entry name" value="Homeodomain-interacting protein kinase 2 isoform 1"/>
    <property type="match status" value="1"/>
</dbReference>
<dbReference type="PANTHER" id="PTHR23180:SF415">
    <property type="entry name" value="ARF-GAP WITH COILED-COIL, ANK REPEAT AND PH DOMAIN-CONTAINING PROTEIN"/>
    <property type="match status" value="1"/>
</dbReference>
<dbReference type="PANTHER" id="PTHR23180">
    <property type="entry name" value="CENTAURIN/ARF"/>
    <property type="match status" value="1"/>
</dbReference>
<proteinExistence type="inferred from homology"/>
<keyword evidence="6" id="KW-0808">Transferase</keyword>
<evidence type="ECO:0000256" key="9">
    <source>
        <dbReference type="ARBA" id="ARBA00022737"/>
    </source>
</evidence>
<dbReference type="Gene3D" id="1.10.510.10">
    <property type="entry name" value="Transferase(Phosphotransferase) domain 1"/>
    <property type="match status" value="1"/>
</dbReference>
<dbReference type="InterPro" id="IPR008271">
    <property type="entry name" value="Ser/Thr_kinase_AS"/>
</dbReference>
<evidence type="ECO:0000259" key="34">
    <source>
        <dbReference type="PROSITE" id="PS50011"/>
    </source>
</evidence>
<evidence type="ECO:0000259" key="35">
    <source>
        <dbReference type="PROSITE" id="PS50115"/>
    </source>
</evidence>
<keyword evidence="14" id="KW-0256">Endoplasmic reticulum</keyword>
<feature type="compositionally biased region" description="Acidic residues" evidence="32">
    <location>
        <begin position="630"/>
        <end position="652"/>
    </location>
</feature>
<feature type="domain" description="Arf-GAP" evidence="35">
    <location>
        <begin position="399"/>
        <end position="522"/>
    </location>
</feature>
<keyword evidence="17" id="KW-0832">Ubl conjugation</keyword>
<evidence type="ECO:0000259" key="33">
    <source>
        <dbReference type="PROSITE" id="PS50003"/>
    </source>
</evidence>
<dbReference type="FunFam" id="1.10.510.10:FF:000029">
    <property type="entry name" value="Homeodomain-interacting protein kinase 2 isoform 1"/>
    <property type="match status" value="1"/>
</dbReference>
<dbReference type="EMBL" id="JAUYZG010000021">
    <property type="protein sequence ID" value="KAK2873989.1"/>
    <property type="molecule type" value="Genomic_DNA"/>
</dbReference>
<name>A0AA88P303_9TELE</name>
<organism evidence="37 38">
    <name type="scientific">Cirrhinus molitorella</name>
    <name type="common">mud carp</name>
    <dbReference type="NCBI Taxonomy" id="172907"/>
    <lineage>
        <taxon>Eukaryota</taxon>
        <taxon>Metazoa</taxon>
        <taxon>Chordata</taxon>
        <taxon>Craniata</taxon>
        <taxon>Vertebrata</taxon>
        <taxon>Euteleostomi</taxon>
        <taxon>Actinopterygii</taxon>
        <taxon>Neopterygii</taxon>
        <taxon>Teleostei</taxon>
        <taxon>Ostariophysi</taxon>
        <taxon>Cypriniformes</taxon>
        <taxon>Cyprinidae</taxon>
        <taxon>Labeoninae</taxon>
        <taxon>Labeonini</taxon>
        <taxon>Cirrhinus</taxon>
    </lineage>
</organism>
<evidence type="ECO:0000256" key="17">
    <source>
        <dbReference type="ARBA" id="ARBA00022843"/>
    </source>
</evidence>
<dbReference type="FunFam" id="1.10.220.150:FF:000007">
    <property type="entry name" value="Arf-GAP with coiled-coil, ANK repeat and PH domain-containing protein 2"/>
    <property type="match status" value="1"/>
</dbReference>
<dbReference type="PROSITE" id="PS00107">
    <property type="entry name" value="PROTEIN_KINASE_ATP"/>
    <property type="match status" value="1"/>
</dbReference>
<keyword evidence="5" id="KW-0597">Phosphoprotein</keyword>
<dbReference type="InterPro" id="IPR000719">
    <property type="entry name" value="Prot_kinase_dom"/>
</dbReference>
<evidence type="ECO:0000256" key="27">
    <source>
        <dbReference type="ARBA" id="ARBA00061380"/>
    </source>
</evidence>
<keyword evidence="13" id="KW-0833">Ubl conjugation pathway</keyword>
<feature type="region of interest" description="Disordered" evidence="32">
    <location>
        <begin position="1982"/>
        <end position="2004"/>
    </location>
</feature>
<evidence type="ECO:0000313" key="37">
    <source>
        <dbReference type="EMBL" id="KAK2873989.1"/>
    </source>
</evidence>
<dbReference type="Gene3D" id="3.30.200.20">
    <property type="entry name" value="Phosphorylase Kinase, domain 1"/>
    <property type="match status" value="1"/>
</dbReference>
<evidence type="ECO:0000256" key="10">
    <source>
        <dbReference type="ARBA" id="ARBA00022741"/>
    </source>
</evidence>
<dbReference type="Gene3D" id="1.10.220.150">
    <property type="entry name" value="Arf GTPase activating protein"/>
    <property type="match status" value="1"/>
</dbReference>
<evidence type="ECO:0000256" key="22">
    <source>
        <dbReference type="ARBA" id="ARBA00023163"/>
    </source>
</evidence>
<evidence type="ECO:0000256" key="7">
    <source>
        <dbReference type="ARBA" id="ARBA00022692"/>
    </source>
</evidence>
<dbReference type="PROSITE" id="PS50088">
    <property type="entry name" value="ANK_REPEAT"/>
    <property type="match status" value="2"/>
</dbReference>
<keyword evidence="7" id="KW-0812">Transmembrane</keyword>
<feature type="domain" description="PH" evidence="33">
    <location>
        <begin position="264"/>
        <end position="359"/>
    </location>
</feature>
<keyword evidence="15 31" id="KW-0862">Zinc</keyword>
<comment type="function">
    <text evidence="26">Catalyzes the covalent attachment of ubiquitin to other proteins. Seems to function in the selective degradation of misfolded membrane proteins from the endoplasmic reticulum (ERAD). In cooperation with the GATOR2 complex, catalyzes 'Lys-6'-linked ubiquitination of NPRL2.</text>
</comment>
<evidence type="ECO:0000256" key="8">
    <source>
        <dbReference type="ARBA" id="ARBA00022723"/>
    </source>
</evidence>
<evidence type="ECO:0000256" key="30">
    <source>
        <dbReference type="PROSITE-ProRule" id="PRU10141"/>
    </source>
</evidence>
<dbReference type="GO" id="GO:0005096">
    <property type="term" value="F:GTPase activator activity"/>
    <property type="evidence" value="ECO:0007669"/>
    <property type="project" value="UniProtKB-KW"/>
</dbReference>
<dbReference type="Pfam" id="PF00179">
    <property type="entry name" value="UQ_con"/>
    <property type="match status" value="1"/>
</dbReference>
<dbReference type="SUPFAM" id="SSF48403">
    <property type="entry name" value="Ankyrin repeat"/>
    <property type="match status" value="1"/>
</dbReference>
<protein>
    <recommendedName>
        <fullName evidence="31">Arf-GAP with coiled-coil, ANK repeat and PH domain-containing protein</fullName>
        <shortName evidence="31">Cnt-b</shortName>
    </recommendedName>
    <alternativeName>
        <fullName evidence="31">Centaurin-beta</fullName>
    </alternativeName>
</protein>